<dbReference type="PATRIC" id="fig|1437605.7.peg.28"/>
<comment type="caution">
    <text evidence="2">The sequence shown here is derived from an EMBL/GenBank/DDBJ whole genome shotgun (WGS) entry which is preliminary data.</text>
</comment>
<keyword evidence="3" id="KW-1185">Reference proteome</keyword>
<reference evidence="2 3" key="1">
    <citation type="submission" date="2014-03" db="EMBL/GenBank/DDBJ databases">
        <title>Genomics of Bifidobacteria.</title>
        <authorList>
            <person name="Ventura M."/>
            <person name="Milani C."/>
            <person name="Lugli G.A."/>
        </authorList>
    </citation>
    <scope>NUCLEOTIDE SEQUENCE [LARGE SCALE GENOMIC DNA]</scope>
    <source>
        <strain evidence="2 3">DSM 22766</strain>
    </source>
</reference>
<gene>
    <name evidence="2" type="ORF">BACT_0299</name>
</gene>
<dbReference type="CDD" id="cd00093">
    <property type="entry name" value="HTH_XRE"/>
    <property type="match status" value="1"/>
</dbReference>
<dbReference type="RefSeq" id="WP_033504964.1">
    <property type="nucleotide sequence ID" value="NZ_CP011786.1"/>
</dbReference>
<name>A0A086YVU3_9BIFI</name>
<dbReference type="SUPFAM" id="SSF47413">
    <property type="entry name" value="lambda repressor-like DNA-binding domains"/>
    <property type="match status" value="1"/>
</dbReference>
<evidence type="ECO:0000259" key="1">
    <source>
        <dbReference type="PROSITE" id="PS50943"/>
    </source>
</evidence>
<dbReference type="Proteomes" id="UP000029015">
    <property type="component" value="Unassembled WGS sequence"/>
</dbReference>
<dbReference type="SMART" id="SM00530">
    <property type="entry name" value="HTH_XRE"/>
    <property type="match status" value="1"/>
</dbReference>
<sequence>MKDKSHYLDSLGGVPDLVATSLAAVPDVASQAPGLIPPPLLDWENWRAMVRDLKAERGVSINAIAERSGLDRSTVIELLNGRRQVKSFRVDTLWSLAWALGVTPKEFPAFISPLVVPYDGGGRGDPDEARPAV</sequence>
<proteinExistence type="predicted"/>
<accession>A0A086YVU3</accession>
<dbReference type="PROSITE" id="PS50943">
    <property type="entry name" value="HTH_CROC1"/>
    <property type="match status" value="1"/>
</dbReference>
<dbReference type="InterPro" id="IPR001387">
    <property type="entry name" value="Cro/C1-type_HTH"/>
</dbReference>
<dbReference type="InterPro" id="IPR010982">
    <property type="entry name" value="Lambda_DNA-bd_dom_sf"/>
</dbReference>
<dbReference type="EMBL" id="JGYK01000004">
    <property type="protein sequence ID" value="KFI38393.1"/>
    <property type="molecule type" value="Genomic_DNA"/>
</dbReference>
<dbReference type="KEGG" id="bact:AB656_00140"/>
<protein>
    <recommendedName>
        <fullName evidence="1">HTH cro/C1-type domain-containing protein</fullName>
    </recommendedName>
</protein>
<evidence type="ECO:0000313" key="2">
    <source>
        <dbReference type="EMBL" id="KFI38393.1"/>
    </source>
</evidence>
<dbReference type="AlphaFoldDB" id="A0A086YVU3"/>
<organism evidence="2 3">
    <name type="scientific">Bifidobacterium actinocoloniiforme DSM 22766</name>
    <dbReference type="NCBI Taxonomy" id="1437605"/>
    <lineage>
        <taxon>Bacteria</taxon>
        <taxon>Bacillati</taxon>
        <taxon>Actinomycetota</taxon>
        <taxon>Actinomycetes</taxon>
        <taxon>Bifidobacteriales</taxon>
        <taxon>Bifidobacteriaceae</taxon>
        <taxon>Bifidobacterium</taxon>
    </lineage>
</organism>
<dbReference type="Gene3D" id="1.10.260.40">
    <property type="entry name" value="lambda repressor-like DNA-binding domains"/>
    <property type="match status" value="1"/>
</dbReference>
<dbReference type="GO" id="GO:0003677">
    <property type="term" value="F:DNA binding"/>
    <property type="evidence" value="ECO:0007669"/>
    <property type="project" value="InterPro"/>
</dbReference>
<dbReference type="Pfam" id="PF13560">
    <property type="entry name" value="HTH_31"/>
    <property type="match status" value="1"/>
</dbReference>
<evidence type="ECO:0000313" key="3">
    <source>
        <dbReference type="Proteomes" id="UP000029015"/>
    </source>
</evidence>
<feature type="domain" description="HTH cro/C1-type" evidence="1">
    <location>
        <begin position="50"/>
        <end position="107"/>
    </location>
</feature>